<dbReference type="Gene3D" id="3.90.550.10">
    <property type="entry name" value="Spore Coat Polysaccharide Biosynthesis Protein SpsA, Chain A"/>
    <property type="match status" value="1"/>
</dbReference>
<accession>A0A846RZ36</accession>
<dbReference type="GO" id="GO:0008299">
    <property type="term" value="P:isoprenoid biosynthetic process"/>
    <property type="evidence" value="ECO:0007669"/>
    <property type="project" value="InterPro"/>
</dbReference>
<keyword evidence="2 3" id="KW-0548">Nucleotidyltransferase</keyword>
<dbReference type="PANTHER" id="PTHR43015:SF1">
    <property type="entry name" value="D-RIBITOL-5-PHOSPHATE CYTIDYLYLTRANSFERASE"/>
    <property type="match status" value="1"/>
</dbReference>
<evidence type="ECO:0000256" key="2">
    <source>
        <dbReference type="ARBA" id="ARBA00022695"/>
    </source>
</evidence>
<name>A0A846RZ36_9MICO</name>
<dbReference type="Proteomes" id="UP000576792">
    <property type="component" value="Unassembled WGS sequence"/>
</dbReference>
<dbReference type="InterPro" id="IPR018294">
    <property type="entry name" value="ISPD_synthase_CS"/>
</dbReference>
<proteinExistence type="predicted"/>
<gene>
    <name evidence="3" type="ORF">BKA07_001465</name>
</gene>
<dbReference type="Pfam" id="PF01128">
    <property type="entry name" value="IspD"/>
    <property type="match status" value="1"/>
</dbReference>
<dbReference type="InterPro" id="IPR029044">
    <property type="entry name" value="Nucleotide-diphossugar_trans"/>
</dbReference>
<dbReference type="AlphaFoldDB" id="A0A846RZ36"/>
<dbReference type="PROSITE" id="PS01295">
    <property type="entry name" value="ISPD"/>
    <property type="match status" value="1"/>
</dbReference>
<dbReference type="EMBL" id="JAATJN010000001">
    <property type="protein sequence ID" value="NJC56430.1"/>
    <property type="molecule type" value="Genomic_DNA"/>
</dbReference>
<keyword evidence="1 3" id="KW-0808">Transferase</keyword>
<protein>
    <submittedName>
        <fullName evidence="3">2-C-methyl-D-erythritol 4-phosphate cytidylyltransferase</fullName>
        <ecNumber evidence="3">2.7.7.60</ecNumber>
    </submittedName>
</protein>
<comment type="caution">
    <text evidence="3">The sequence shown here is derived from an EMBL/GenBank/DDBJ whole genome shotgun (WGS) entry which is preliminary data.</text>
</comment>
<dbReference type="RefSeq" id="WP_167950307.1">
    <property type="nucleotide sequence ID" value="NZ_BAAAPQ010000026.1"/>
</dbReference>
<dbReference type="GO" id="GO:0005829">
    <property type="term" value="C:cytosol"/>
    <property type="evidence" value="ECO:0007669"/>
    <property type="project" value="TreeGrafter"/>
</dbReference>
<dbReference type="PANTHER" id="PTHR43015">
    <property type="entry name" value="D-RIBITOL-5-PHOSPHATE CYTIDYLYLTRANSFERASE"/>
    <property type="match status" value="1"/>
</dbReference>
<dbReference type="InterPro" id="IPR034683">
    <property type="entry name" value="IspD/TarI"/>
</dbReference>
<evidence type="ECO:0000313" key="3">
    <source>
        <dbReference type="EMBL" id="NJC56430.1"/>
    </source>
</evidence>
<dbReference type="SUPFAM" id="SSF53448">
    <property type="entry name" value="Nucleotide-diphospho-sugar transferases"/>
    <property type="match status" value="1"/>
</dbReference>
<sequence length="241" mass="26609">MANIAIVFAGGVGARMAHSSRPKQFLEIHGRPVIVHTLDIFQQHPEIDAIAVAILPQFRDQLERLIKRYELDKVSWIVDGGSTGQESRHNALKVVAENNDDPNSLVLIHDGVRPLIDAELVSRNIESALEHGSAVTCTKMTETVVVEDGAGIKDVIPRDPLWTAQAPQTFRLKDALAGYDRAVAEGEHDSIDTCTLMHGFGYDVHRVEGPRTNIKITTASDYYVCRTFLTLIEDREAFGGN</sequence>
<keyword evidence="4" id="KW-1185">Reference proteome</keyword>
<dbReference type="FunFam" id="3.90.550.10:FF:000003">
    <property type="entry name" value="2-C-methyl-D-erythritol 4-phosphate cytidylyltransferase"/>
    <property type="match status" value="1"/>
</dbReference>
<evidence type="ECO:0000313" key="4">
    <source>
        <dbReference type="Proteomes" id="UP000576792"/>
    </source>
</evidence>
<reference evidence="3 4" key="1">
    <citation type="submission" date="2020-03" db="EMBL/GenBank/DDBJ databases">
        <title>Sequencing the genomes of 1000 actinobacteria strains.</title>
        <authorList>
            <person name="Klenk H.-P."/>
        </authorList>
    </citation>
    <scope>NUCLEOTIDE SEQUENCE [LARGE SCALE GENOMIC DNA]</scope>
    <source>
        <strain evidence="3 4">DSM 18964</strain>
    </source>
</reference>
<dbReference type="CDD" id="cd02516">
    <property type="entry name" value="CDP-ME_synthetase"/>
    <property type="match status" value="1"/>
</dbReference>
<dbReference type="EC" id="2.7.7.60" evidence="3"/>
<dbReference type="GO" id="GO:0050518">
    <property type="term" value="F:2-C-methyl-D-erythritol 4-phosphate cytidylyltransferase activity"/>
    <property type="evidence" value="ECO:0007669"/>
    <property type="project" value="UniProtKB-EC"/>
</dbReference>
<evidence type="ECO:0000256" key="1">
    <source>
        <dbReference type="ARBA" id="ARBA00022679"/>
    </source>
</evidence>
<organism evidence="3 4">
    <name type="scientific">Brevibacterium marinum</name>
    <dbReference type="NCBI Taxonomy" id="418643"/>
    <lineage>
        <taxon>Bacteria</taxon>
        <taxon>Bacillati</taxon>
        <taxon>Actinomycetota</taxon>
        <taxon>Actinomycetes</taxon>
        <taxon>Micrococcales</taxon>
        <taxon>Brevibacteriaceae</taxon>
        <taxon>Brevibacterium</taxon>
    </lineage>
</organism>